<dbReference type="Proteomes" id="UP000053331">
    <property type="component" value="Unassembled WGS sequence"/>
</dbReference>
<dbReference type="AlphaFoldDB" id="A0A0F8CK42"/>
<evidence type="ECO:0000313" key="2">
    <source>
        <dbReference type="EMBL" id="KKF39267.1"/>
    </source>
</evidence>
<reference evidence="2 3" key="1">
    <citation type="journal article" date="2015" name="Genome Announc.">
        <title>Draft genome sequence of a Halorubrum H3 strain isolated from the burlinskoye salt lake (Altai Krai, Russia).</title>
        <authorList>
            <person name="Rozanov A.S."/>
            <person name="Bryanskaya A.V."/>
            <person name="Malup T.K."/>
            <person name="Kotenko A.V."/>
            <person name="Peltek S.E."/>
        </authorList>
    </citation>
    <scope>NUCLEOTIDE SEQUENCE [LARGE SCALE GENOMIC DNA]</scope>
    <source>
        <strain evidence="2 3">H3</strain>
    </source>
</reference>
<sequence>MSSTPLDRLLRRITPDAVTRSYLAKFAVAVLVVVAAIGAVGAVTYAETTEQLEASAQEDYTAVAELSGIELDGWTSARRSTASDIADNEAFSNDPDVTSRYLSSHHSRTAEEVVALHHVDRKQGTVLASSQDDADAGAAVTGQEWFDDNLLYGDQVFTTRRTRSRANSGSRTSP</sequence>
<keyword evidence="3" id="KW-1185">Reference proteome</keyword>
<dbReference type="EMBL" id="JNFH02000073">
    <property type="protein sequence ID" value="KKF39267.1"/>
    <property type="molecule type" value="Genomic_DNA"/>
</dbReference>
<keyword evidence="1" id="KW-1133">Transmembrane helix</keyword>
<accession>A0A0F8CK42</accession>
<organism evidence="2 3">
    <name type="scientific">Halorubrum saccharovorum</name>
    <dbReference type="NCBI Taxonomy" id="2248"/>
    <lineage>
        <taxon>Archaea</taxon>
        <taxon>Methanobacteriati</taxon>
        <taxon>Methanobacteriota</taxon>
        <taxon>Stenosarchaea group</taxon>
        <taxon>Halobacteria</taxon>
        <taxon>Halobacteriales</taxon>
        <taxon>Haloferacaceae</taxon>
        <taxon>Halorubrum</taxon>
    </lineage>
</organism>
<comment type="caution">
    <text evidence="2">The sequence shown here is derived from an EMBL/GenBank/DDBJ whole genome shotgun (WGS) entry which is preliminary data.</text>
</comment>
<proteinExistence type="predicted"/>
<keyword evidence="1" id="KW-0812">Transmembrane</keyword>
<evidence type="ECO:0000256" key="1">
    <source>
        <dbReference type="SAM" id="Phobius"/>
    </source>
</evidence>
<gene>
    <name evidence="2" type="ORF">FK85_29805</name>
</gene>
<evidence type="ECO:0000313" key="3">
    <source>
        <dbReference type="Proteomes" id="UP000053331"/>
    </source>
</evidence>
<feature type="transmembrane region" description="Helical" evidence="1">
    <location>
        <begin position="21"/>
        <end position="46"/>
    </location>
</feature>
<name>A0A0F8CK42_9EURY</name>
<keyword evidence="1" id="KW-0472">Membrane</keyword>
<protein>
    <submittedName>
        <fullName evidence="2">Uncharacterized protein</fullName>
    </submittedName>
</protein>